<evidence type="ECO:0000313" key="1">
    <source>
        <dbReference type="EMBL" id="SVB69563.1"/>
    </source>
</evidence>
<dbReference type="InterPro" id="IPR058240">
    <property type="entry name" value="rSAM_sf"/>
</dbReference>
<organism evidence="1">
    <name type="scientific">marine metagenome</name>
    <dbReference type="NCBI Taxonomy" id="408172"/>
    <lineage>
        <taxon>unclassified sequences</taxon>
        <taxon>metagenomes</taxon>
        <taxon>ecological metagenomes</taxon>
    </lineage>
</organism>
<dbReference type="SUPFAM" id="SSF102114">
    <property type="entry name" value="Radical SAM enzymes"/>
    <property type="match status" value="1"/>
</dbReference>
<sequence>MDYPDTPASRSRWIVERRSPKNPLDPSRPYAWLLEKERDADGDLVDGLTIFLTNKECPWRCLMCDLWQNTLDETVPAGAIAGQIDFALGQVQREHGGLAKLRQIKLYNAGSFFDAQAIPEAEDAAIASCLAKFDRVIVETHPALVGERCLQFRNRINGRLEVALGLETIHPEALEKLNKRVTLGQFRDAAEFIMRNDMALRAFVLLQPPFIPAGESVEWAKRSIDFSQDCGASVTALIPTRTGNGAMDRLAAAGKFTEPTLGQLEEAMDYSVGQARGRVFADLWDLDRFSSCPACFPKRRDRLAKQNDTQQVPAPVSCQSCR</sequence>
<gene>
    <name evidence="1" type="ORF">METZ01_LOCUS222417</name>
</gene>
<protein>
    <recommendedName>
        <fullName evidence="2">Elp3/MiaA/NifB-like radical SAM core domain-containing protein</fullName>
    </recommendedName>
</protein>
<reference evidence="1" key="1">
    <citation type="submission" date="2018-05" db="EMBL/GenBank/DDBJ databases">
        <authorList>
            <person name="Lanie J.A."/>
            <person name="Ng W.-L."/>
            <person name="Kazmierczak K.M."/>
            <person name="Andrzejewski T.M."/>
            <person name="Davidsen T.M."/>
            <person name="Wayne K.J."/>
            <person name="Tettelin H."/>
            <person name="Glass J.I."/>
            <person name="Rusch D."/>
            <person name="Podicherti R."/>
            <person name="Tsui H.-C.T."/>
            <person name="Winkler M.E."/>
        </authorList>
    </citation>
    <scope>NUCLEOTIDE SEQUENCE</scope>
</reference>
<dbReference type="AlphaFoldDB" id="A0A382G4S4"/>
<proteinExistence type="predicted"/>
<dbReference type="EMBL" id="UINC01053263">
    <property type="protein sequence ID" value="SVB69563.1"/>
    <property type="molecule type" value="Genomic_DNA"/>
</dbReference>
<accession>A0A382G4S4</accession>
<name>A0A382G4S4_9ZZZZ</name>
<evidence type="ECO:0008006" key="2">
    <source>
        <dbReference type="Google" id="ProtNLM"/>
    </source>
</evidence>